<dbReference type="RefSeq" id="WP_176802997.1">
    <property type="nucleotide sequence ID" value="NZ_JABXYJ010000004.1"/>
</dbReference>
<comment type="similarity">
    <text evidence="16 18">In the N-terminal section; belongs to the proline dehydrogenase family.</text>
</comment>
<keyword evidence="8 18" id="KW-0805">Transcription regulation</keyword>
<dbReference type="InterPro" id="IPR015590">
    <property type="entry name" value="Aldehyde_DH_dom"/>
</dbReference>
<accession>A0A850QNT7</accession>
<evidence type="ECO:0000259" key="21">
    <source>
        <dbReference type="Pfam" id="PF01619"/>
    </source>
</evidence>
<evidence type="ECO:0000256" key="10">
    <source>
        <dbReference type="ARBA" id="ARBA00023062"/>
    </source>
</evidence>
<comment type="catalytic activity">
    <reaction evidence="14 18">
        <text>L-glutamate 5-semialdehyde + NAD(+) + H2O = L-glutamate + NADH + 2 H(+)</text>
        <dbReference type="Rhea" id="RHEA:30235"/>
        <dbReference type="ChEBI" id="CHEBI:15377"/>
        <dbReference type="ChEBI" id="CHEBI:15378"/>
        <dbReference type="ChEBI" id="CHEBI:29985"/>
        <dbReference type="ChEBI" id="CHEBI:57540"/>
        <dbReference type="ChEBI" id="CHEBI:57945"/>
        <dbReference type="ChEBI" id="CHEBI:58066"/>
        <dbReference type="EC" id="1.2.1.88"/>
    </reaction>
</comment>
<reference evidence="24 25" key="1">
    <citation type="submission" date="2020-06" db="EMBL/GenBank/DDBJ databases">
        <authorList>
            <person name="Qiu C."/>
            <person name="Liu Z."/>
        </authorList>
    </citation>
    <scope>NUCLEOTIDE SEQUENCE [LARGE SCALE GENOMIC DNA]</scope>
    <source>
        <strain evidence="24 25">EM 1</strain>
    </source>
</reference>
<dbReference type="SUPFAM" id="SSF51730">
    <property type="entry name" value="FAD-linked oxidoreductase"/>
    <property type="match status" value="1"/>
</dbReference>
<evidence type="ECO:0000256" key="18">
    <source>
        <dbReference type="PIRNR" id="PIRNR000197"/>
    </source>
</evidence>
<evidence type="ECO:0000256" key="14">
    <source>
        <dbReference type="ARBA" id="ARBA00048142"/>
    </source>
</evidence>
<feature type="active site" evidence="19">
    <location>
        <position position="837"/>
    </location>
</feature>
<evidence type="ECO:0000256" key="15">
    <source>
        <dbReference type="ARBA" id="ARBA00048779"/>
    </source>
</evidence>
<evidence type="ECO:0000256" key="12">
    <source>
        <dbReference type="ARBA" id="ARBA00023163"/>
    </source>
</evidence>
<evidence type="ECO:0000259" key="22">
    <source>
        <dbReference type="Pfam" id="PF14850"/>
    </source>
</evidence>
<gene>
    <name evidence="24" type="primary">putA</name>
    <name evidence="24" type="ORF">HV832_07765</name>
</gene>
<comment type="pathway">
    <text evidence="2 18">Amino-acid degradation; L-proline degradation into L-glutamate; L-glutamate from L-proline: step 1/2.</text>
</comment>
<evidence type="ECO:0000259" key="23">
    <source>
        <dbReference type="Pfam" id="PF18327"/>
    </source>
</evidence>
<feature type="active site" evidence="19">
    <location>
        <position position="803"/>
    </location>
</feature>
<keyword evidence="10 18" id="KW-0642">Proline metabolism</keyword>
<dbReference type="NCBIfam" id="TIGR01238">
    <property type="entry name" value="D1pyr5carbox3"/>
    <property type="match status" value="1"/>
</dbReference>
<feature type="domain" description="Proline utilization A proline dehydrogenase N-terminal" evidence="23">
    <location>
        <begin position="27"/>
        <end position="72"/>
    </location>
</feature>
<evidence type="ECO:0000256" key="8">
    <source>
        <dbReference type="ARBA" id="ARBA00023015"/>
    </source>
</evidence>
<feature type="domain" description="Aldehyde dehydrogenase" evidence="20">
    <location>
        <begin position="582"/>
        <end position="1023"/>
    </location>
</feature>
<comment type="caution">
    <text evidence="24">The sequence shown here is derived from an EMBL/GenBank/DDBJ whole genome shotgun (WGS) entry which is preliminary data.</text>
</comment>
<dbReference type="Pfam" id="PF01619">
    <property type="entry name" value="Pro_dh"/>
    <property type="match status" value="1"/>
</dbReference>
<dbReference type="AlphaFoldDB" id="A0A850QNT7"/>
<dbReference type="GO" id="GO:0003700">
    <property type="term" value="F:DNA-binding transcription factor activity"/>
    <property type="evidence" value="ECO:0007669"/>
    <property type="project" value="InterPro"/>
</dbReference>
<keyword evidence="9 18" id="KW-0520">NAD</keyword>
<dbReference type="PROSITE" id="PS00070">
    <property type="entry name" value="ALDEHYDE_DEHYDR_CYS"/>
    <property type="match status" value="1"/>
</dbReference>
<evidence type="ECO:0000256" key="11">
    <source>
        <dbReference type="ARBA" id="ARBA00023125"/>
    </source>
</evidence>
<organism evidence="24 25">
    <name type="scientific">Undibacterium oligocarboniphilum</name>
    <dbReference type="NCBI Taxonomy" id="666702"/>
    <lineage>
        <taxon>Bacteria</taxon>
        <taxon>Pseudomonadati</taxon>
        <taxon>Pseudomonadota</taxon>
        <taxon>Betaproteobacteria</taxon>
        <taxon>Burkholderiales</taxon>
        <taxon>Oxalobacteraceae</taxon>
        <taxon>Undibacterium</taxon>
    </lineage>
</organism>
<evidence type="ECO:0000256" key="16">
    <source>
        <dbReference type="ARBA" id="ARBA00060889"/>
    </source>
</evidence>
<dbReference type="GO" id="GO:0003842">
    <property type="term" value="F:L-glutamate gamma-semialdehyde dehydrogenase activity"/>
    <property type="evidence" value="ECO:0007669"/>
    <property type="project" value="UniProtKB-UniRule"/>
</dbReference>
<evidence type="ECO:0000313" key="25">
    <source>
        <dbReference type="Proteomes" id="UP000588051"/>
    </source>
</evidence>
<dbReference type="InterPro" id="IPR016160">
    <property type="entry name" value="Ald_DH_CS_CYS"/>
</dbReference>
<proteinExistence type="inferred from homology"/>
<dbReference type="InterPro" id="IPR016163">
    <property type="entry name" value="Ald_DH_C"/>
</dbReference>
<dbReference type="InterPro" id="IPR024090">
    <property type="entry name" value="PRODH_PutA_dom_I"/>
</dbReference>
<evidence type="ECO:0000256" key="17">
    <source>
        <dbReference type="ARBA" id="ARBA00060911"/>
    </source>
</evidence>
<dbReference type="NCBIfam" id="NF008869">
    <property type="entry name" value="PRK11904.1"/>
    <property type="match status" value="1"/>
</dbReference>
<dbReference type="PANTHER" id="PTHR42862:SF1">
    <property type="entry name" value="DELTA-1-PYRROLINE-5-CARBOXYLATE DEHYDROGENASE 2, ISOFORM A-RELATED"/>
    <property type="match status" value="1"/>
</dbReference>
<evidence type="ECO:0000256" key="9">
    <source>
        <dbReference type="ARBA" id="ARBA00023027"/>
    </source>
</evidence>
<evidence type="ECO:0000256" key="4">
    <source>
        <dbReference type="ARBA" id="ARBA00022491"/>
    </source>
</evidence>
<sequence length="1219" mass="131806">MDATSVPNTSKPFSALQTELLPDQGTLRTAITAAYRRDETEAVQWLLNAVHPYPSLQKDVAQLAHTLVTSVRQQRTRASGVDALMHEFSLSSEEGVALMCLAEALLRIPDHETANRLIADKISRGDWRKHLGESPSLFVNAATWGLLVTGKLVATNSEQGLGAALTRLIAKGGEPLIRKGVDLAMRMLGNQFVTGQTIEEALKNSQDNEKRGYRYSYDMLGEAALTAKDAAFYYQAYETAIHAIGKASAGRGIKDGPGISVKLSALHPRYSRAQRARTMTELLPLLKKLLLLAKHYDIGLNIDAEETDRLELSLDLMEALAFDADLKGFEGIGFVVQAYQKRCPFVIDYLVDLARRSGSRFMIRLVKGAYWDAEIKRAQVDGMDGYPVYTRKVYTDLSYLTCAQRLLAATDVIYPQFATHNALTLSTIYTWAQSAGITDYEFQCLHGMGETLYDQVVGKDRLNKPCRIYAPVGSHQTLLAYLVRRLLENGANSSFVNQIVDESISIESLIADPLAVSRELGGKAHPGIPLPHDLYGQERKNSAGLDFSNELTLQKISAHFASAAERKWQAAPLLAADSTASASHPVLNPANQLDRVGEVIEANSHDVQQALTDAAHFALEWQTTAPSARAACLKKAADLLEAQTLDFMGLAIREAGKSLPNALAEVREAVDFLRYYAAQIESHTNTQALGPVVCISPWNFPLAIFMGEVSAALAAGNVVLAKPAEQTPLIAFRAVEILHEAGIPRAALQFLPGTGEIVGAELVADHRVKGVIFTGSTEVAQIINRTLTKRAAAEGIDIPLIAETGGQNAMIVDSSALPEQVVNDVLSSAFDSAGQRCSALRVLCLQEDIADKTIEMLHGAMQELRIGQTDRLATDIGPVIDAEAQGNLLNHIRHMRGVAKSFYSLELGSDCRQGTFVAPTVMEIADLSELKKEVFGPVLHILRFRRDQLGQLVEQINATGFGLTLGIHSRIDETIHFITSRAHVGNMYVNRNIVGAVVGVQPFGGEGKSGTGPKAGGPLYLKRLQRTAQADIGGHTVYERQTPAALNALMVWANAEGLQKIAELGEHYAHQSPYKITQVLPGPTGERNTLSFVPRGAVFCSADKLPCLVNQLAACLATGNTAVLPSATMTLLPASLPEAVRAHLRAGEAQHCGAQLALIEGGQLHAYQAVFAAMDGAIVSVVETSDHQEIPLWRLVAERALCVNTTAAGGNASLMTMTS</sequence>
<dbReference type="InterPro" id="IPR041349">
    <property type="entry name" value="PRODH"/>
</dbReference>
<dbReference type="UniPathway" id="UPA00261">
    <property type="reaction ID" value="UER00373"/>
</dbReference>
<dbReference type="GO" id="GO:0009898">
    <property type="term" value="C:cytoplasmic side of plasma membrane"/>
    <property type="evidence" value="ECO:0007669"/>
    <property type="project" value="TreeGrafter"/>
</dbReference>
<dbReference type="GO" id="GO:0004657">
    <property type="term" value="F:proline dehydrogenase activity"/>
    <property type="evidence" value="ECO:0007669"/>
    <property type="project" value="UniProtKB-UniRule"/>
</dbReference>
<evidence type="ECO:0000256" key="7">
    <source>
        <dbReference type="ARBA" id="ARBA00023002"/>
    </source>
</evidence>
<dbReference type="Gene3D" id="1.20.5.550">
    <property type="entry name" value="Single Helix bin"/>
    <property type="match status" value="1"/>
</dbReference>
<dbReference type="Gene3D" id="3.20.20.220">
    <property type="match status" value="1"/>
</dbReference>
<keyword evidence="25" id="KW-1185">Reference proteome</keyword>
<dbReference type="GO" id="GO:0003677">
    <property type="term" value="F:DNA binding"/>
    <property type="evidence" value="ECO:0007669"/>
    <property type="project" value="UniProtKB-KW"/>
</dbReference>
<comment type="function">
    <text evidence="18">Oxidizes proline to glutamate for use as a carbon and nitrogen source.</text>
</comment>
<dbReference type="FunFam" id="3.40.309.10:FF:000005">
    <property type="entry name" value="1-pyrroline-5-carboxylate dehydrogenase 1"/>
    <property type="match status" value="1"/>
</dbReference>
<dbReference type="InterPro" id="IPR002872">
    <property type="entry name" value="Proline_DH_dom"/>
</dbReference>
<dbReference type="EC" id="1.2.1.88" evidence="18"/>
<dbReference type="InterPro" id="IPR016162">
    <property type="entry name" value="Ald_DH_N"/>
</dbReference>
<evidence type="ECO:0000256" key="2">
    <source>
        <dbReference type="ARBA" id="ARBA00004739"/>
    </source>
</evidence>
<comment type="similarity">
    <text evidence="17 18">In the C-terminal section; belongs to the aldehyde dehydrogenase family.</text>
</comment>
<comment type="catalytic activity">
    <reaction evidence="15 18">
        <text>L-proline + a quinone = (S)-1-pyrroline-5-carboxylate + a quinol + H(+)</text>
        <dbReference type="Rhea" id="RHEA:23784"/>
        <dbReference type="ChEBI" id="CHEBI:15378"/>
        <dbReference type="ChEBI" id="CHEBI:17388"/>
        <dbReference type="ChEBI" id="CHEBI:24646"/>
        <dbReference type="ChEBI" id="CHEBI:60039"/>
        <dbReference type="ChEBI" id="CHEBI:132124"/>
        <dbReference type="EC" id="1.5.5.2"/>
    </reaction>
</comment>
<dbReference type="InterPro" id="IPR024082">
    <property type="entry name" value="PRODH_PutA_dom_II"/>
</dbReference>
<evidence type="ECO:0000256" key="13">
    <source>
        <dbReference type="ARBA" id="ARBA00023268"/>
    </source>
</evidence>
<dbReference type="Gene3D" id="1.20.5.460">
    <property type="entry name" value="Single helix bin"/>
    <property type="match status" value="1"/>
</dbReference>
<dbReference type="Proteomes" id="UP000588051">
    <property type="component" value="Unassembled WGS sequence"/>
</dbReference>
<dbReference type="SUPFAM" id="SSF81935">
    <property type="entry name" value="N-terminal domain of bifunctional PutA protein"/>
    <property type="match status" value="1"/>
</dbReference>
<dbReference type="InterPro" id="IPR016161">
    <property type="entry name" value="Ald_DH/histidinol_DH"/>
</dbReference>
<dbReference type="InterPro" id="IPR025703">
    <property type="entry name" value="Bifunct_PutA"/>
</dbReference>
<dbReference type="GO" id="GO:0010133">
    <property type="term" value="P:L-proline catabolic process to L-glutamate"/>
    <property type="evidence" value="ECO:0007669"/>
    <property type="project" value="UniProtKB-UniRule"/>
</dbReference>
<feature type="domain" description="Proline dehydrogenase" evidence="21">
    <location>
        <begin position="201"/>
        <end position="498"/>
    </location>
</feature>
<dbReference type="EC" id="1.5.5.2" evidence="18"/>
<dbReference type="NCBIfam" id="NF008772">
    <property type="entry name" value="PRK11809.1"/>
    <property type="match status" value="1"/>
</dbReference>
<dbReference type="Pfam" id="PF00171">
    <property type="entry name" value="Aldedh"/>
    <property type="match status" value="1"/>
</dbReference>
<dbReference type="InterPro" id="IPR005933">
    <property type="entry name" value="PutA_C"/>
</dbReference>
<dbReference type="EMBL" id="JABXYJ010000004">
    <property type="protein sequence ID" value="NVO77726.1"/>
    <property type="molecule type" value="Genomic_DNA"/>
</dbReference>
<dbReference type="CDD" id="cd07125">
    <property type="entry name" value="ALDH_PutA-P5CDH"/>
    <property type="match status" value="1"/>
</dbReference>
<dbReference type="InterPro" id="IPR029041">
    <property type="entry name" value="FAD-linked_oxidoreductase-like"/>
</dbReference>
<dbReference type="Pfam" id="PF14850">
    <property type="entry name" value="Pro_dh-DNA_bdg"/>
    <property type="match status" value="1"/>
</dbReference>
<feature type="domain" description="Proline dehydrogenase PutA" evidence="22">
    <location>
        <begin position="81"/>
        <end position="192"/>
    </location>
</feature>
<dbReference type="PANTHER" id="PTHR42862">
    <property type="entry name" value="DELTA-1-PYRROLINE-5-CARBOXYLATE DEHYDROGENASE 1, ISOFORM A-RELATED"/>
    <property type="match status" value="1"/>
</dbReference>
<dbReference type="FunFam" id="3.20.20.220:FF:000004">
    <property type="entry name" value="Bifunctional protein PutA"/>
    <property type="match status" value="1"/>
</dbReference>
<evidence type="ECO:0000313" key="24">
    <source>
        <dbReference type="EMBL" id="NVO77726.1"/>
    </source>
</evidence>
<dbReference type="Gene3D" id="3.40.309.10">
    <property type="entry name" value="Aldehyde Dehydrogenase, Chain A, domain 2"/>
    <property type="match status" value="1"/>
</dbReference>
<keyword evidence="6 18" id="KW-0274">FAD</keyword>
<comment type="cofactor">
    <cofactor evidence="1 18">
        <name>FAD</name>
        <dbReference type="ChEBI" id="CHEBI:57692"/>
    </cofactor>
</comment>
<evidence type="ECO:0000256" key="6">
    <source>
        <dbReference type="ARBA" id="ARBA00022827"/>
    </source>
</evidence>
<evidence type="ECO:0000256" key="19">
    <source>
        <dbReference type="PIRSR" id="PIRSR000197-1"/>
    </source>
</evidence>
<keyword evidence="12 18" id="KW-0804">Transcription</keyword>
<keyword evidence="11 18" id="KW-0238">DNA-binding</keyword>
<dbReference type="InterPro" id="IPR050485">
    <property type="entry name" value="Proline_metab_enzyme"/>
</dbReference>
<name>A0A850QNT7_9BURK</name>
<keyword evidence="7 18" id="KW-0560">Oxidoreductase</keyword>
<evidence type="ECO:0000256" key="3">
    <source>
        <dbReference type="ARBA" id="ARBA00004786"/>
    </source>
</evidence>
<keyword evidence="13" id="KW-0511">Multifunctional enzyme</keyword>
<dbReference type="Gene3D" id="3.40.605.10">
    <property type="entry name" value="Aldehyde Dehydrogenase, Chain A, domain 1"/>
    <property type="match status" value="1"/>
</dbReference>
<dbReference type="InterPro" id="IPR024089">
    <property type="entry name" value="PRODH_PutA_dom_I/II"/>
</dbReference>
<evidence type="ECO:0000259" key="20">
    <source>
        <dbReference type="Pfam" id="PF00171"/>
    </source>
</evidence>
<evidence type="ECO:0000256" key="1">
    <source>
        <dbReference type="ARBA" id="ARBA00001974"/>
    </source>
</evidence>
<evidence type="ECO:0000256" key="5">
    <source>
        <dbReference type="ARBA" id="ARBA00022630"/>
    </source>
</evidence>
<protein>
    <recommendedName>
        <fullName evidence="18">Bifunctional protein PutA</fullName>
    </recommendedName>
    <domain>
        <recommendedName>
            <fullName evidence="18">Proline dehydrogenase</fullName>
            <ecNumber evidence="18">1.5.5.2</ecNumber>
        </recommendedName>
        <alternativeName>
            <fullName evidence="18">Proline oxidase</fullName>
        </alternativeName>
    </domain>
    <domain>
        <recommendedName>
            <fullName evidence="18">Delta-1-pyrroline-5-carboxylate dehydrogenase</fullName>
            <shortName evidence="18">P5C dehydrogenase</shortName>
            <ecNumber evidence="18">1.2.1.88</ecNumber>
        </recommendedName>
        <alternativeName>
            <fullName evidence="18">L-glutamate gamma-semialdehyde dehydrogenase</fullName>
        </alternativeName>
    </domain>
</protein>
<keyword evidence="4 18" id="KW-0678">Repressor</keyword>
<dbReference type="Pfam" id="PF18327">
    <property type="entry name" value="PRODH"/>
    <property type="match status" value="1"/>
</dbReference>
<dbReference type="PIRSF" id="PIRSF000197">
    <property type="entry name" value="Bifunct_PutA"/>
    <property type="match status" value="1"/>
</dbReference>
<dbReference type="SUPFAM" id="SSF53720">
    <property type="entry name" value="ALDH-like"/>
    <property type="match status" value="1"/>
</dbReference>
<keyword evidence="5 18" id="KW-0285">Flavoprotein</keyword>
<comment type="pathway">
    <text evidence="3 18">Amino-acid degradation; L-proline degradation into L-glutamate; L-glutamate from L-proline: step 2/2.</text>
</comment>